<feature type="region of interest" description="SAM motif I" evidence="4">
    <location>
        <begin position="78"/>
        <end position="87"/>
    </location>
</feature>
<evidence type="ECO:0000256" key="4">
    <source>
        <dbReference type="PROSITE-ProRule" id="PRU00914"/>
    </source>
</evidence>
<feature type="region of interest" description="SAM motif III" evidence="4">
    <location>
        <begin position="230"/>
        <end position="239"/>
    </location>
</feature>
<evidence type="ECO:0000256" key="3">
    <source>
        <dbReference type="ARBA" id="ARBA00022691"/>
    </source>
</evidence>
<dbReference type="CDD" id="cd02440">
    <property type="entry name" value="AdoMet_MTases"/>
    <property type="match status" value="1"/>
</dbReference>
<accession>A0AAN6TFU9</accession>
<evidence type="ECO:0000313" key="6">
    <source>
        <dbReference type="EMBL" id="KAK4113638.1"/>
    </source>
</evidence>
<keyword evidence="3 4" id="KW-0949">S-adenosyl-L-methionine</keyword>
<feature type="region of interest" description="Disordered" evidence="5">
    <location>
        <begin position="176"/>
        <end position="198"/>
    </location>
</feature>
<dbReference type="EMBL" id="MU853339">
    <property type="protein sequence ID" value="KAK4113638.1"/>
    <property type="molecule type" value="Genomic_DNA"/>
</dbReference>
<evidence type="ECO:0000313" key="7">
    <source>
        <dbReference type="Proteomes" id="UP001302812"/>
    </source>
</evidence>
<dbReference type="Gene3D" id="3.40.50.150">
    <property type="entry name" value="Vaccinia Virus protein VP39"/>
    <property type="match status" value="1"/>
</dbReference>
<dbReference type="InterPro" id="IPR050447">
    <property type="entry name" value="Erg6_SMT_methyltransf"/>
</dbReference>
<dbReference type="PANTHER" id="PTHR44068">
    <property type="entry name" value="ZGC:194242"/>
    <property type="match status" value="1"/>
</dbReference>
<name>A0AAN6TFU9_9PEZI</name>
<dbReference type="PANTHER" id="PTHR44068:SF11">
    <property type="entry name" value="GERANYL DIPHOSPHATE 2-C-METHYLTRANSFERASE"/>
    <property type="match status" value="1"/>
</dbReference>
<dbReference type="AlphaFoldDB" id="A0AAN6TFU9"/>
<reference evidence="6" key="1">
    <citation type="journal article" date="2023" name="Mol. Phylogenet. Evol.">
        <title>Genome-scale phylogeny and comparative genomics of the fungal order Sordariales.</title>
        <authorList>
            <person name="Hensen N."/>
            <person name="Bonometti L."/>
            <person name="Westerberg I."/>
            <person name="Brannstrom I.O."/>
            <person name="Guillou S."/>
            <person name="Cros-Aarteil S."/>
            <person name="Calhoun S."/>
            <person name="Haridas S."/>
            <person name="Kuo A."/>
            <person name="Mondo S."/>
            <person name="Pangilinan J."/>
            <person name="Riley R."/>
            <person name="LaButti K."/>
            <person name="Andreopoulos B."/>
            <person name="Lipzen A."/>
            <person name="Chen C."/>
            <person name="Yan M."/>
            <person name="Daum C."/>
            <person name="Ng V."/>
            <person name="Clum A."/>
            <person name="Steindorff A."/>
            <person name="Ohm R.A."/>
            <person name="Martin F."/>
            <person name="Silar P."/>
            <person name="Natvig D.O."/>
            <person name="Lalanne C."/>
            <person name="Gautier V."/>
            <person name="Ament-Velasquez S.L."/>
            <person name="Kruys A."/>
            <person name="Hutchinson M.I."/>
            <person name="Powell A.J."/>
            <person name="Barry K."/>
            <person name="Miller A.N."/>
            <person name="Grigoriev I.V."/>
            <person name="Debuchy R."/>
            <person name="Gladieux P."/>
            <person name="Hiltunen Thoren M."/>
            <person name="Johannesson H."/>
        </authorList>
    </citation>
    <scope>NUCLEOTIDE SEQUENCE</scope>
    <source>
        <strain evidence="6">CBS 508.74</strain>
    </source>
</reference>
<evidence type="ECO:0000256" key="1">
    <source>
        <dbReference type="ARBA" id="ARBA00022603"/>
    </source>
</evidence>
<comment type="similarity">
    <text evidence="4">Belongs to the class I-like SAM-binding methyltransferase superfamily. gTMT family.</text>
</comment>
<feature type="region of interest" description="Disordered" evidence="5">
    <location>
        <begin position="118"/>
        <end position="157"/>
    </location>
</feature>
<feature type="compositionally biased region" description="Low complexity" evidence="5">
    <location>
        <begin position="123"/>
        <end position="135"/>
    </location>
</feature>
<keyword evidence="7" id="KW-1185">Reference proteome</keyword>
<evidence type="ECO:0000256" key="2">
    <source>
        <dbReference type="ARBA" id="ARBA00022679"/>
    </source>
</evidence>
<gene>
    <name evidence="6" type="ORF">N656DRAFT_778445</name>
</gene>
<dbReference type="InterPro" id="IPR029063">
    <property type="entry name" value="SAM-dependent_MTases_sf"/>
</dbReference>
<dbReference type="SUPFAM" id="SSF53335">
    <property type="entry name" value="S-adenosyl-L-methionine-dependent methyltransferases"/>
    <property type="match status" value="1"/>
</dbReference>
<sequence>MGLAHTTMQALKDRIKLHYDLASDYYLNLWGEHIHHGYWPTEESKAIETKEAAQLNLIRLLLDVSHLTPETTTGPLRILDVGCGIGGTSRYLASTALPNCAVTGITISGKQVQIATRLSKAASSSSSSSPSPSSPEGLQQQNGHRDDKDEAGFIPLGSQGGKVRFIELDAEKMGEYFGSDPSSSSSSSSSSPAVNHNNDNDNGKFDVVWISEALSHFPNKALFFRNAHALLRPGGKLVLADWFKAEGLDEAQFAADIKPIEDGMLLPPLCTQQGYVDLARDAGFDVLSAPKDISKDVSKTWDISWSLVQNPSLWAFAFSQGRDGIAFLQAFRAMRRGYANGSFRYAVISFVKP</sequence>
<protein>
    <submittedName>
        <fullName evidence="6">S-adenosyl-L-methionine-dependent methyltransferase</fullName>
    </submittedName>
</protein>
<dbReference type="PROSITE" id="PS51581">
    <property type="entry name" value="SAM_GTMT"/>
    <property type="match status" value="1"/>
</dbReference>
<reference evidence="6" key="2">
    <citation type="submission" date="2023-05" db="EMBL/GenBank/DDBJ databases">
        <authorList>
            <consortium name="Lawrence Berkeley National Laboratory"/>
            <person name="Steindorff A."/>
            <person name="Hensen N."/>
            <person name="Bonometti L."/>
            <person name="Westerberg I."/>
            <person name="Brannstrom I.O."/>
            <person name="Guillou S."/>
            <person name="Cros-Aarteil S."/>
            <person name="Calhoun S."/>
            <person name="Haridas S."/>
            <person name="Kuo A."/>
            <person name="Mondo S."/>
            <person name="Pangilinan J."/>
            <person name="Riley R."/>
            <person name="Labutti K."/>
            <person name="Andreopoulos B."/>
            <person name="Lipzen A."/>
            <person name="Chen C."/>
            <person name="Yanf M."/>
            <person name="Daum C."/>
            <person name="Ng V."/>
            <person name="Clum A."/>
            <person name="Ohm R."/>
            <person name="Martin F."/>
            <person name="Silar P."/>
            <person name="Natvig D."/>
            <person name="Lalanne C."/>
            <person name="Gautier V."/>
            <person name="Ament-Velasquez S.L."/>
            <person name="Kruys A."/>
            <person name="Hutchinson M.I."/>
            <person name="Powell A.J."/>
            <person name="Barry K."/>
            <person name="Miller A.N."/>
            <person name="Grigoriev I.V."/>
            <person name="Debuchy R."/>
            <person name="Gladieux P."/>
            <person name="Thoren M.H."/>
            <person name="Johannesson H."/>
        </authorList>
    </citation>
    <scope>NUCLEOTIDE SEQUENCE</scope>
    <source>
        <strain evidence="6">CBS 508.74</strain>
    </source>
</reference>
<evidence type="ECO:0000256" key="5">
    <source>
        <dbReference type="SAM" id="MobiDB-lite"/>
    </source>
</evidence>
<dbReference type="Proteomes" id="UP001302812">
    <property type="component" value="Unassembled WGS sequence"/>
</dbReference>
<dbReference type="GO" id="GO:0032259">
    <property type="term" value="P:methylation"/>
    <property type="evidence" value="ECO:0007669"/>
    <property type="project" value="UniProtKB-UniRule"/>
</dbReference>
<dbReference type="Pfam" id="PF13489">
    <property type="entry name" value="Methyltransf_23"/>
    <property type="match status" value="1"/>
</dbReference>
<proteinExistence type="inferred from homology"/>
<dbReference type="GeneID" id="89939135"/>
<comment type="caution">
    <text evidence="4">Lacks conserved residue(s) required for the propagation of feature annotation.</text>
</comment>
<keyword evidence="1 4" id="KW-0489">Methyltransferase</keyword>
<dbReference type="InterPro" id="IPR025774">
    <property type="entry name" value="PiNMT-like"/>
</dbReference>
<keyword evidence="2 4" id="KW-0808">Transferase</keyword>
<feature type="compositionally biased region" description="Low complexity" evidence="5">
    <location>
        <begin position="182"/>
        <end position="191"/>
    </location>
</feature>
<organism evidence="6 7">
    <name type="scientific">Canariomyces notabilis</name>
    <dbReference type="NCBI Taxonomy" id="2074819"/>
    <lineage>
        <taxon>Eukaryota</taxon>
        <taxon>Fungi</taxon>
        <taxon>Dikarya</taxon>
        <taxon>Ascomycota</taxon>
        <taxon>Pezizomycotina</taxon>
        <taxon>Sordariomycetes</taxon>
        <taxon>Sordariomycetidae</taxon>
        <taxon>Sordariales</taxon>
        <taxon>Chaetomiaceae</taxon>
        <taxon>Canariomyces</taxon>
    </lineage>
</organism>
<dbReference type="RefSeq" id="XP_064671208.1">
    <property type="nucleotide sequence ID" value="XM_064815010.1"/>
</dbReference>
<comment type="caution">
    <text evidence="6">The sequence shown here is derived from an EMBL/GenBank/DDBJ whole genome shotgun (WGS) entry which is preliminary data.</text>
</comment>
<dbReference type="GO" id="GO:0008168">
    <property type="term" value="F:methyltransferase activity"/>
    <property type="evidence" value="ECO:0007669"/>
    <property type="project" value="UniProtKB-KW"/>
</dbReference>